<comment type="caution">
    <text evidence="2">The sequence shown here is derived from an EMBL/GenBank/DDBJ whole genome shotgun (WGS) entry which is preliminary data.</text>
</comment>
<name>A0AAV1T5F3_9STRA</name>
<gene>
    <name evidence="2" type="ORF">PM001_LOCUS2859</name>
</gene>
<sequence length="56" mass="6053">MVMQHVLNVETLSAEQRSATARVENEDRSVEPALTATTSQASSTADEVPLPTIRRG</sequence>
<evidence type="ECO:0000313" key="3">
    <source>
        <dbReference type="Proteomes" id="UP001162060"/>
    </source>
</evidence>
<feature type="region of interest" description="Disordered" evidence="1">
    <location>
        <begin position="13"/>
        <end position="56"/>
    </location>
</feature>
<organism evidence="2 3">
    <name type="scientific">Peronospora matthiolae</name>
    <dbReference type="NCBI Taxonomy" id="2874970"/>
    <lineage>
        <taxon>Eukaryota</taxon>
        <taxon>Sar</taxon>
        <taxon>Stramenopiles</taxon>
        <taxon>Oomycota</taxon>
        <taxon>Peronosporomycetes</taxon>
        <taxon>Peronosporales</taxon>
        <taxon>Peronosporaceae</taxon>
        <taxon>Peronospora</taxon>
    </lineage>
</organism>
<feature type="compositionally biased region" description="Low complexity" evidence="1">
    <location>
        <begin position="33"/>
        <end position="45"/>
    </location>
</feature>
<dbReference type="AlphaFoldDB" id="A0AAV1T5F3"/>
<reference evidence="2" key="1">
    <citation type="submission" date="2024-01" db="EMBL/GenBank/DDBJ databases">
        <authorList>
            <person name="Webb A."/>
        </authorList>
    </citation>
    <scope>NUCLEOTIDE SEQUENCE</scope>
    <source>
        <strain evidence="2">Pm1</strain>
    </source>
</reference>
<accession>A0AAV1T5F3</accession>
<protein>
    <submittedName>
        <fullName evidence="2">Uncharacterized protein</fullName>
    </submittedName>
</protein>
<dbReference type="EMBL" id="CAKLBY020000028">
    <property type="protein sequence ID" value="CAK7904191.1"/>
    <property type="molecule type" value="Genomic_DNA"/>
</dbReference>
<evidence type="ECO:0000313" key="2">
    <source>
        <dbReference type="EMBL" id="CAK7904191.1"/>
    </source>
</evidence>
<dbReference type="Proteomes" id="UP001162060">
    <property type="component" value="Unassembled WGS sequence"/>
</dbReference>
<evidence type="ECO:0000256" key="1">
    <source>
        <dbReference type="SAM" id="MobiDB-lite"/>
    </source>
</evidence>
<proteinExistence type="predicted"/>